<organism evidence="2 3">
    <name type="scientific">Pseudomassariella vexata</name>
    <dbReference type="NCBI Taxonomy" id="1141098"/>
    <lineage>
        <taxon>Eukaryota</taxon>
        <taxon>Fungi</taxon>
        <taxon>Dikarya</taxon>
        <taxon>Ascomycota</taxon>
        <taxon>Pezizomycotina</taxon>
        <taxon>Sordariomycetes</taxon>
        <taxon>Xylariomycetidae</taxon>
        <taxon>Amphisphaeriales</taxon>
        <taxon>Pseudomassariaceae</taxon>
        <taxon>Pseudomassariella</taxon>
    </lineage>
</organism>
<dbReference type="InParanoid" id="A0A1Y2DI25"/>
<dbReference type="EMBL" id="MCFJ01000015">
    <property type="protein sequence ID" value="ORY58881.1"/>
    <property type="molecule type" value="Genomic_DNA"/>
</dbReference>
<proteinExistence type="predicted"/>
<dbReference type="AlphaFoldDB" id="A0A1Y2DI25"/>
<evidence type="ECO:0000313" key="2">
    <source>
        <dbReference type="EMBL" id="ORY58881.1"/>
    </source>
</evidence>
<comment type="caution">
    <text evidence="2">The sequence shown here is derived from an EMBL/GenBank/DDBJ whole genome shotgun (WGS) entry which is preliminary data.</text>
</comment>
<protein>
    <submittedName>
        <fullName evidence="2">Uncharacterized protein</fullName>
    </submittedName>
</protein>
<dbReference type="RefSeq" id="XP_040711693.1">
    <property type="nucleotide sequence ID" value="XM_040861120.1"/>
</dbReference>
<gene>
    <name evidence="2" type="ORF">BCR38DRAFT_446888</name>
</gene>
<accession>A0A1Y2DI25</accession>
<feature type="transmembrane region" description="Helical" evidence="1">
    <location>
        <begin position="31"/>
        <end position="55"/>
    </location>
</feature>
<dbReference type="GeneID" id="63777332"/>
<keyword evidence="3" id="KW-1185">Reference proteome</keyword>
<keyword evidence="1" id="KW-1133">Transmembrane helix</keyword>
<evidence type="ECO:0000313" key="3">
    <source>
        <dbReference type="Proteomes" id="UP000193689"/>
    </source>
</evidence>
<keyword evidence="1" id="KW-0812">Transmembrane</keyword>
<keyword evidence="1" id="KW-0472">Membrane</keyword>
<sequence length="56" mass="6277">MRVTTIMAVTTHSMTELPSANKWAFGKFHAMPWFCMILAPSMFLGIVRTLTFGLAL</sequence>
<evidence type="ECO:0000256" key="1">
    <source>
        <dbReference type="SAM" id="Phobius"/>
    </source>
</evidence>
<reference evidence="2 3" key="1">
    <citation type="submission" date="2016-07" db="EMBL/GenBank/DDBJ databases">
        <title>Pervasive Adenine N6-methylation of Active Genes in Fungi.</title>
        <authorList>
            <consortium name="DOE Joint Genome Institute"/>
            <person name="Mondo S.J."/>
            <person name="Dannebaum R.O."/>
            <person name="Kuo R.C."/>
            <person name="Labutti K."/>
            <person name="Haridas S."/>
            <person name="Kuo A."/>
            <person name="Salamov A."/>
            <person name="Ahrendt S.R."/>
            <person name="Lipzen A."/>
            <person name="Sullivan W."/>
            <person name="Andreopoulos W.B."/>
            <person name="Clum A."/>
            <person name="Lindquist E."/>
            <person name="Daum C."/>
            <person name="Ramamoorthy G.K."/>
            <person name="Gryganskyi A."/>
            <person name="Culley D."/>
            <person name="Magnuson J.K."/>
            <person name="James T.Y."/>
            <person name="O'Malley M.A."/>
            <person name="Stajich J.E."/>
            <person name="Spatafora J.W."/>
            <person name="Visel A."/>
            <person name="Grigoriev I.V."/>
        </authorList>
    </citation>
    <scope>NUCLEOTIDE SEQUENCE [LARGE SCALE GENOMIC DNA]</scope>
    <source>
        <strain evidence="2 3">CBS 129021</strain>
    </source>
</reference>
<dbReference type="Proteomes" id="UP000193689">
    <property type="component" value="Unassembled WGS sequence"/>
</dbReference>
<name>A0A1Y2DI25_9PEZI</name>